<dbReference type="AlphaFoldDB" id="A0A9P8VXH3"/>
<keyword evidence="3" id="KW-1185">Reference proteome</keyword>
<keyword evidence="1" id="KW-0812">Transmembrane</keyword>
<organism evidence="2 3">
    <name type="scientific">Thelonectria olida</name>
    <dbReference type="NCBI Taxonomy" id="1576542"/>
    <lineage>
        <taxon>Eukaryota</taxon>
        <taxon>Fungi</taxon>
        <taxon>Dikarya</taxon>
        <taxon>Ascomycota</taxon>
        <taxon>Pezizomycotina</taxon>
        <taxon>Sordariomycetes</taxon>
        <taxon>Hypocreomycetidae</taxon>
        <taxon>Hypocreales</taxon>
        <taxon>Nectriaceae</taxon>
        <taxon>Thelonectria</taxon>
    </lineage>
</organism>
<keyword evidence="1" id="KW-1133">Transmembrane helix</keyword>
<evidence type="ECO:0000256" key="1">
    <source>
        <dbReference type="SAM" id="Phobius"/>
    </source>
</evidence>
<keyword evidence="1" id="KW-0472">Membrane</keyword>
<dbReference type="EMBL" id="JAGPYM010000024">
    <property type="protein sequence ID" value="KAH6881061.1"/>
    <property type="molecule type" value="Genomic_DNA"/>
</dbReference>
<name>A0A9P8VXH3_9HYPO</name>
<protein>
    <submittedName>
        <fullName evidence="2">Uncharacterized protein</fullName>
    </submittedName>
</protein>
<evidence type="ECO:0000313" key="2">
    <source>
        <dbReference type="EMBL" id="KAH6881061.1"/>
    </source>
</evidence>
<gene>
    <name evidence="2" type="ORF">B0T10DRAFT_580868</name>
</gene>
<sequence length="274" mass="30923">MLVTQVNFTTSETGLTNHELGKEWLIESSVFSIPLPRRKLETVVIIAFSLLMAILAMLIWTFSSFSPENIASGWKRTGLRLTLMPFDPEVVLSQITEKVEADSDTGSDSAESLALQQPTARDLRRLVDKSKAEEYSRKTPLDARRQREFYDQTFAASSIAMQSVLANHRFRVPHIFSIKYPWGPEKTVSIFAVIMKNEYHIISVGPSPTSPGREVIRVLYATDIKTGNNIKEAIEVTDTKKYTSFMSISFKAYLVAILEHPYPYQCGPLPRPNS</sequence>
<dbReference type="Proteomes" id="UP000777438">
    <property type="component" value="Unassembled WGS sequence"/>
</dbReference>
<feature type="transmembrane region" description="Helical" evidence="1">
    <location>
        <begin position="43"/>
        <end position="62"/>
    </location>
</feature>
<proteinExistence type="predicted"/>
<dbReference type="OrthoDB" id="5097686at2759"/>
<reference evidence="2 3" key="1">
    <citation type="journal article" date="2021" name="Nat. Commun.">
        <title>Genetic determinants of endophytism in the Arabidopsis root mycobiome.</title>
        <authorList>
            <person name="Mesny F."/>
            <person name="Miyauchi S."/>
            <person name="Thiergart T."/>
            <person name="Pickel B."/>
            <person name="Atanasova L."/>
            <person name="Karlsson M."/>
            <person name="Huettel B."/>
            <person name="Barry K.W."/>
            <person name="Haridas S."/>
            <person name="Chen C."/>
            <person name="Bauer D."/>
            <person name="Andreopoulos W."/>
            <person name="Pangilinan J."/>
            <person name="LaButti K."/>
            <person name="Riley R."/>
            <person name="Lipzen A."/>
            <person name="Clum A."/>
            <person name="Drula E."/>
            <person name="Henrissat B."/>
            <person name="Kohler A."/>
            <person name="Grigoriev I.V."/>
            <person name="Martin F.M."/>
            <person name="Hacquard S."/>
        </authorList>
    </citation>
    <scope>NUCLEOTIDE SEQUENCE [LARGE SCALE GENOMIC DNA]</scope>
    <source>
        <strain evidence="2 3">MPI-CAGE-CH-0241</strain>
    </source>
</reference>
<evidence type="ECO:0000313" key="3">
    <source>
        <dbReference type="Proteomes" id="UP000777438"/>
    </source>
</evidence>
<comment type="caution">
    <text evidence="2">The sequence shown here is derived from an EMBL/GenBank/DDBJ whole genome shotgun (WGS) entry which is preliminary data.</text>
</comment>
<accession>A0A9P8VXH3</accession>